<dbReference type="EMBL" id="JABBWD010000116">
    <property type="protein sequence ID" value="KAG1764968.1"/>
    <property type="molecule type" value="Genomic_DNA"/>
</dbReference>
<name>A0A9P7CWW1_9AGAM</name>
<sequence>MVKIIPRFPSTSVGHLTEGLILGIEHTEDTLASWLQIHGPEILPESLFITAFVLFGLVDSHDLKSLLEAVLREIQMQMQLQEDENCMRFLKQGGRYFMEEMMYRAQMEVSLFSKAIANLCDELNTRNQTESGRLRPTLVLPSVDNIRCNGVRLAPRSLKFDPFRPSNVIQDKSYKKCQAWLLKSNIQDTTEISFDVDRTPPDSPRLHEYLLRLDDQPPPLPRLMKAWVDNTTYRSYMSASIAESDEPLPTVKGNRFTRKEDKTPNALMAVFHILDLKKHRAEAEVDMLYDAIVRIAEFEATDDGTTSSGTAATSESHSPDDWFDWVSTSSVLSDTSDIL</sequence>
<dbReference type="AlphaFoldDB" id="A0A9P7CWW1"/>
<evidence type="ECO:0000313" key="2">
    <source>
        <dbReference type="Proteomes" id="UP000714275"/>
    </source>
</evidence>
<accession>A0A9P7CWW1</accession>
<proteinExistence type="predicted"/>
<dbReference type="OrthoDB" id="2690190at2759"/>
<keyword evidence="2" id="KW-1185">Reference proteome</keyword>
<comment type="caution">
    <text evidence="1">The sequence shown here is derived from an EMBL/GenBank/DDBJ whole genome shotgun (WGS) entry which is preliminary data.</text>
</comment>
<organism evidence="1 2">
    <name type="scientific">Suillus placidus</name>
    <dbReference type="NCBI Taxonomy" id="48579"/>
    <lineage>
        <taxon>Eukaryota</taxon>
        <taxon>Fungi</taxon>
        <taxon>Dikarya</taxon>
        <taxon>Basidiomycota</taxon>
        <taxon>Agaricomycotina</taxon>
        <taxon>Agaricomycetes</taxon>
        <taxon>Agaricomycetidae</taxon>
        <taxon>Boletales</taxon>
        <taxon>Suillineae</taxon>
        <taxon>Suillaceae</taxon>
        <taxon>Suillus</taxon>
    </lineage>
</organism>
<evidence type="ECO:0000313" key="1">
    <source>
        <dbReference type="EMBL" id="KAG1764968.1"/>
    </source>
</evidence>
<gene>
    <name evidence="1" type="ORF">EV702DRAFT_1204780</name>
</gene>
<protein>
    <submittedName>
        <fullName evidence="1">Uncharacterized protein</fullName>
    </submittedName>
</protein>
<reference evidence="1" key="1">
    <citation type="journal article" date="2020" name="New Phytol.">
        <title>Comparative genomics reveals dynamic genome evolution in host specialist ectomycorrhizal fungi.</title>
        <authorList>
            <person name="Lofgren L.A."/>
            <person name="Nguyen N.H."/>
            <person name="Vilgalys R."/>
            <person name="Ruytinx J."/>
            <person name="Liao H.L."/>
            <person name="Branco S."/>
            <person name="Kuo A."/>
            <person name="LaButti K."/>
            <person name="Lipzen A."/>
            <person name="Andreopoulos W."/>
            <person name="Pangilinan J."/>
            <person name="Riley R."/>
            <person name="Hundley H."/>
            <person name="Na H."/>
            <person name="Barry K."/>
            <person name="Grigoriev I.V."/>
            <person name="Stajich J.E."/>
            <person name="Kennedy P.G."/>
        </authorList>
    </citation>
    <scope>NUCLEOTIDE SEQUENCE</scope>
    <source>
        <strain evidence="1">DOB743</strain>
    </source>
</reference>
<dbReference type="Proteomes" id="UP000714275">
    <property type="component" value="Unassembled WGS sequence"/>
</dbReference>